<reference evidence="1 2" key="1">
    <citation type="journal article" date="2023" name="Nucleic Acids Res.">
        <title>The hologenome of Daphnia magna reveals possible DNA methylation and microbiome-mediated evolution of the host genome.</title>
        <authorList>
            <person name="Chaturvedi A."/>
            <person name="Li X."/>
            <person name="Dhandapani V."/>
            <person name="Marshall H."/>
            <person name="Kissane S."/>
            <person name="Cuenca-Cambronero M."/>
            <person name="Asole G."/>
            <person name="Calvet F."/>
            <person name="Ruiz-Romero M."/>
            <person name="Marangio P."/>
            <person name="Guigo R."/>
            <person name="Rago D."/>
            <person name="Mirbahai L."/>
            <person name="Eastwood N."/>
            <person name="Colbourne J.K."/>
            <person name="Zhou J."/>
            <person name="Mallon E."/>
            <person name="Orsini L."/>
        </authorList>
    </citation>
    <scope>NUCLEOTIDE SEQUENCE [LARGE SCALE GENOMIC DNA]</scope>
    <source>
        <strain evidence="1">LRV0_1</strain>
    </source>
</reference>
<organism evidence="1 2">
    <name type="scientific">Daphnia magna</name>
    <dbReference type="NCBI Taxonomy" id="35525"/>
    <lineage>
        <taxon>Eukaryota</taxon>
        <taxon>Metazoa</taxon>
        <taxon>Ecdysozoa</taxon>
        <taxon>Arthropoda</taxon>
        <taxon>Crustacea</taxon>
        <taxon>Branchiopoda</taxon>
        <taxon>Diplostraca</taxon>
        <taxon>Cladocera</taxon>
        <taxon>Anomopoda</taxon>
        <taxon>Daphniidae</taxon>
        <taxon>Daphnia</taxon>
    </lineage>
</organism>
<evidence type="ECO:0000313" key="2">
    <source>
        <dbReference type="Proteomes" id="UP001234178"/>
    </source>
</evidence>
<protein>
    <submittedName>
        <fullName evidence="1">Uncharacterized protein</fullName>
    </submittedName>
</protein>
<accession>A0ABR0A9M5</accession>
<sequence>MTKLRITNVQQAWSPRAGLPLFEKGEPWNVASLGTQNPKSKKKKIPRKIPKYSQIDSDVIHASSKIANRHNSLEKTQNVLKCSILEHFLNWKSITRIELSTEMDSSYPRTILLPTPSRSGA</sequence>
<gene>
    <name evidence="1" type="ORF">OUZ56_003748</name>
</gene>
<dbReference type="EMBL" id="JAOYFB010000036">
    <property type="protein sequence ID" value="KAK4021840.1"/>
    <property type="molecule type" value="Genomic_DNA"/>
</dbReference>
<keyword evidence="2" id="KW-1185">Reference proteome</keyword>
<evidence type="ECO:0000313" key="1">
    <source>
        <dbReference type="EMBL" id="KAK4021840.1"/>
    </source>
</evidence>
<name>A0ABR0A9M5_9CRUS</name>
<comment type="caution">
    <text evidence="1">The sequence shown here is derived from an EMBL/GenBank/DDBJ whole genome shotgun (WGS) entry which is preliminary data.</text>
</comment>
<proteinExistence type="predicted"/>
<dbReference type="Proteomes" id="UP001234178">
    <property type="component" value="Unassembled WGS sequence"/>
</dbReference>